<dbReference type="InterPro" id="IPR020635">
    <property type="entry name" value="Tyr_kinase_cat_dom"/>
</dbReference>
<dbReference type="InterPro" id="IPR017441">
    <property type="entry name" value="Protein_kinase_ATP_BS"/>
</dbReference>
<feature type="binding site" evidence="5">
    <location>
        <position position="773"/>
    </location>
    <ligand>
        <name>ATP</name>
        <dbReference type="ChEBI" id="CHEBI:30616"/>
    </ligand>
</feature>
<dbReference type="InterPro" id="IPR000719">
    <property type="entry name" value="Prot_kinase_dom"/>
</dbReference>
<keyword evidence="5" id="KW-0547">Nucleotide-binding</keyword>
<dbReference type="InterPro" id="IPR020894">
    <property type="entry name" value="Cadherin_CS"/>
</dbReference>
<dbReference type="GO" id="GO:0007169">
    <property type="term" value="P:cell surface receptor protein tyrosine kinase signaling pathway"/>
    <property type="evidence" value="ECO:0007669"/>
    <property type="project" value="TreeGrafter"/>
</dbReference>
<dbReference type="Pfam" id="PF22540">
    <property type="entry name" value="RET_CRD"/>
    <property type="match status" value="1"/>
</dbReference>
<dbReference type="InterPro" id="IPR050122">
    <property type="entry name" value="RTK"/>
</dbReference>
<keyword evidence="6" id="KW-1133">Transmembrane helix</keyword>
<dbReference type="PROSITE" id="PS50268">
    <property type="entry name" value="CADHERIN_2"/>
    <property type="match status" value="1"/>
</dbReference>
<gene>
    <name evidence="9" type="ORF">RN001_012821</name>
</gene>
<dbReference type="AlphaFoldDB" id="A0AAN7P3S7"/>
<comment type="caution">
    <text evidence="9">The sequence shown here is derived from an EMBL/GenBank/DDBJ whole genome shotgun (WGS) entry which is preliminary data.</text>
</comment>
<keyword evidence="2 6" id="KW-0472">Membrane</keyword>
<dbReference type="PROSITE" id="PS50011">
    <property type="entry name" value="PROTEIN_KINASE_DOM"/>
    <property type="match status" value="1"/>
</dbReference>
<dbReference type="GO" id="GO:0005509">
    <property type="term" value="F:calcium ion binding"/>
    <property type="evidence" value="ECO:0007669"/>
    <property type="project" value="UniProtKB-UniRule"/>
</dbReference>
<dbReference type="PROSITE" id="PS00232">
    <property type="entry name" value="CADHERIN_1"/>
    <property type="match status" value="1"/>
</dbReference>
<keyword evidence="6" id="KW-0812">Transmembrane</keyword>
<dbReference type="SUPFAM" id="SSF56112">
    <property type="entry name" value="Protein kinase-like (PK-like)"/>
    <property type="match status" value="1"/>
</dbReference>
<name>A0AAN7P3S7_9COLE</name>
<dbReference type="Gene3D" id="1.10.510.10">
    <property type="entry name" value="Transferase(Phosphotransferase) domain 1"/>
    <property type="match status" value="1"/>
</dbReference>
<dbReference type="PROSITE" id="PS00109">
    <property type="entry name" value="PROTEIN_KINASE_TYR"/>
    <property type="match status" value="1"/>
</dbReference>
<dbReference type="PRINTS" id="PR00109">
    <property type="entry name" value="TYRKINASE"/>
</dbReference>
<comment type="subcellular location">
    <subcellularLocation>
        <location evidence="1">Membrane</location>
        <topology evidence="1">Single-pass membrane protein</topology>
    </subcellularLocation>
</comment>
<proteinExistence type="predicted"/>
<feature type="transmembrane region" description="Helical" evidence="6">
    <location>
        <begin position="653"/>
        <end position="677"/>
    </location>
</feature>
<evidence type="ECO:0000256" key="1">
    <source>
        <dbReference type="ARBA" id="ARBA00004167"/>
    </source>
</evidence>
<dbReference type="SMART" id="SM00219">
    <property type="entry name" value="TyrKc"/>
    <property type="match status" value="1"/>
</dbReference>
<feature type="domain" description="Cadherin" evidence="8">
    <location>
        <begin position="143"/>
        <end position="233"/>
    </location>
</feature>
<feature type="domain" description="Protein kinase" evidence="7">
    <location>
        <begin position="739"/>
        <end position="1035"/>
    </location>
</feature>
<comment type="catalytic activity">
    <reaction evidence="3">
        <text>L-tyrosyl-[protein] + ATP = O-phospho-L-tyrosyl-[protein] + ADP + H(+)</text>
        <dbReference type="Rhea" id="RHEA:10596"/>
        <dbReference type="Rhea" id="RHEA-COMP:10136"/>
        <dbReference type="Rhea" id="RHEA-COMP:20101"/>
        <dbReference type="ChEBI" id="CHEBI:15378"/>
        <dbReference type="ChEBI" id="CHEBI:30616"/>
        <dbReference type="ChEBI" id="CHEBI:46858"/>
        <dbReference type="ChEBI" id="CHEBI:61978"/>
        <dbReference type="ChEBI" id="CHEBI:456216"/>
        <dbReference type="EC" id="2.7.10.1"/>
    </reaction>
</comment>
<dbReference type="FunFam" id="1.10.510.10:FF:000462">
    <property type="entry name" value="Receptor tyrosine kinase"/>
    <property type="match status" value="1"/>
</dbReference>
<dbReference type="PANTHER" id="PTHR24416">
    <property type="entry name" value="TYROSINE-PROTEIN KINASE RECEPTOR"/>
    <property type="match status" value="1"/>
</dbReference>
<dbReference type="GO" id="GO:0043235">
    <property type="term" value="C:receptor complex"/>
    <property type="evidence" value="ECO:0007669"/>
    <property type="project" value="TreeGrafter"/>
</dbReference>
<evidence type="ECO:0000313" key="10">
    <source>
        <dbReference type="Proteomes" id="UP001353858"/>
    </source>
</evidence>
<reference evidence="10" key="1">
    <citation type="submission" date="2023-01" db="EMBL/GenBank/DDBJ databases">
        <title>Key to firefly adult light organ development and bioluminescence: homeobox transcription factors regulate luciferase expression and transportation to peroxisome.</title>
        <authorList>
            <person name="Fu X."/>
        </authorList>
    </citation>
    <scope>NUCLEOTIDE SEQUENCE [LARGE SCALE GENOMIC DNA]</scope>
</reference>
<evidence type="ECO:0000256" key="4">
    <source>
        <dbReference type="PROSITE-ProRule" id="PRU00043"/>
    </source>
</evidence>
<evidence type="ECO:0000256" key="6">
    <source>
        <dbReference type="SAM" id="Phobius"/>
    </source>
</evidence>
<dbReference type="Gene3D" id="3.30.200.20">
    <property type="entry name" value="Phosphorylase Kinase, domain 1"/>
    <property type="match status" value="1"/>
</dbReference>
<dbReference type="GO" id="GO:0007156">
    <property type="term" value="P:homophilic cell adhesion via plasma membrane adhesion molecules"/>
    <property type="evidence" value="ECO:0007669"/>
    <property type="project" value="InterPro"/>
</dbReference>
<keyword evidence="4" id="KW-0106">Calcium</keyword>
<dbReference type="PANTHER" id="PTHR24416:SF617">
    <property type="entry name" value="RET ONCOGENE, ISOFORM A"/>
    <property type="match status" value="1"/>
</dbReference>
<evidence type="ECO:0000313" key="9">
    <source>
        <dbReference type="EMBL" id="KAK4876399.1"/>
    </source>
</evidence>
<dbReference type="GO" id="GO:0004714">
    <property type="term" value="F:transmembrane receptor protein tyrosine kinase activity"/>
    <property type="evidence" value="ECO:0007669"/>
    <property type="project" value="UniProtKB-EC"/>
</dbReference>
<keyword evidence="5" id="KW-0067">ATP-binding</keyword>
<dbReference type="EMBL" id="JARPUR010000005">
    <property type="protein sequence ID" value="KAK4876399.1"/>
    <property type="molecule type" value="Genomic_DNA"/>
</dbReference>
<evidence type="ECO:0000256" key="3">
    <source>
        <dbReference type="ARBA" id="ARBA00051243"/>
    </source>
</evidence>
<dbReference type="GO" id="GO:0005886">
    <property type="term" value="C:plasma membrane"/>
    <property type="evidence" value="ECO:0007669"/>
    <property type="project" value="InterPro"/>
</dbReference>
<evidence type="ECO:0000256" key="5">
    <source>
        <dbReference type="PROSITE-ProRule" id="PRU10141"/>
    </source>
</evidence>
<dbReference type="Proteomes" id="UP001353858">
    <property type="component" value="Unassembled WGS sequence"/>
</dbReference>
<accession>A0AAN7P3S7</accession>
<dbReference type="GO" id="GO:0005524">
    <property type="term" value="F:ATP binding"/>
    <property type="evidence" value="ECO:0007669"/>
    <property type="project" value="UniProtKB-UniRule"/>
</dbReference>
<sequence>MNLPGDRLKYPPTDHSILTLYALKDNAVSANKTEHYIYSLQNNDEQLVQVFRSTGDIMFKKVFFEKDVTNVTVQASVEDDSGIRDSTTIQINIGPRHPLNCDSVTQDLCFWQSANYRIFENRKPSIIGSLNSPYLAEMCKGYKLNYTIIKGGNQFGVLTPSDINKSWEIRSLKLLDRDVIRSMEPFNRKSPKSGEYRYLSVKCSVKNPLGAKRDISKDVAIKILDENDNPPITHLKGEFIRIQMSNNDLFEGQVIEHKDLMFIDRDSPPVNEYVITITNDRLKILEPNCTIYEDDREGEPQTAIFCKLIVTKDVQLLESPYSVNLEINDTTLIPGFGKSLVQVPIKIYFDKYREFPKALALTLPPTDIKRPLVLYPFPEVTIFRTAAPLARVTQPNKANLHDGINTFWLLKDSSDGAFNITETEGIVFVHNVTKLRDASSIRLTIQWLNNKTKQTDDVVVKITNEPNHTCNDKGPFIRDWAFCSFYKNKKDCNKACGLSTGGSPGVERRKSINNPERCMWRGDQNPGNVVTHLYATCTPDISTCPDGICDSLEDLHYLICPQDCAENIGFPMHKNKKTGRGFDVGAGVCSCERSGDCLCEYADKKKTKTKITTTTKYPIFDNTTENSTNSIIVQSNLSRHVGVDLSKCGTKCIMGITGSAVLLIVIIGGMMFCFRLYRRHKSVREKFSNESTDLSVPLSDYIDRTAASENLHFNFDLTAMTRVNRCETDPKWEFPRNQLSIEQTLGEGEFGRVLRARAFNIGGQSGYATVAVKTLKNDAGERELADLLSEYQLLKEVSHPNIIKLLGASTVPGGPVYLIIEFAEHGSLRNYLRRSRHLQTDIHITTNRLHNITPEHYDEPKICEITPKEILSFAWQIANGMSYLSDIKLVHRDLAARNVLIGTGKICKISDFGLTRDIYEDDAYFKRSKGRVPVKWMAPESLSDHIYTNKSDVWSYGILIWELVTLGASPYPGIVVQSLFHLLKTGYRMERPENCSVALYKVMRSCWSLDPEKRPTFSDLSIKFEKMLEDEVEYLDLTNNAFNNRGYFCDNLEDVEVEIENDVNKAKSGTEALNYLNKTVDYEKCGNSTKIDTIITEPEDDSLLSTPQVEPRNSIGYETPIKMQNKTENPTTPLNEFPQYGYTDMTACQSK</sequence>
<keyword evidence="10" id="KW-1185">Reference proteome</keyword>
<dbReference type="InterPro" id="IPR008266">
    <property type="entry name" value="Tyr_kinase_AS"/>
</dbReference>
<dbReference type="InterPro" id="IPR055162">
    <property type="entry name" value="RET_CRD"/>
</dbReference>
<dbReference type="InterPro" id="IPR002126">
    <property type="entry name" value="Cadherin-like_dom"/>
</dbReference>
<dbReference type="PROSITE" id="PS00107">
    <property type="entry name" value="PROTEIN_KINASE_ATP"/>
    <property type="match status" value="1"/>
</dbReference>
<evidence type="ECO:0000259" key="8">
    <source>
        <dbReference type="PROSITE" id="PS50268"/>
    </source>
</evidence>
<evidence type="ECO:0008006" key="11">
    <source>
        <dbReference type="Google" id="ProtNLM"/>
    </source>
</evidence>
<organism evidence="9 10">
    <name type="scientific">Aquatica leii</name>
    <dbReference type="NCBI Taxonomy" id="1421715"/>
    <lineage>
        <taxon>Eukaryota</taxon>
        <taxon>Metazoa</taxon>
        <taxon>Ecdysozoa</taxon>
        <taxon>Arthropoda</taxon>
        <taxon>Hexapoda</taxon>
        <taxon>Insecta</taxon>
        <taxon>Pterygota</taxon>
        <taxon>Neoptera</taxon>
        <taxon>Endopterygota</taxon>
        <taxon>Coleoptera</taxon>
        <taxon>Polyphaga</taxon>
        <taxon>Elateriformia</taxon>
        <taxon>Elateroidea</taxon>
        <taxon>Lampyridae</taxon>
        <taxon>Luciolinae</taxon>
        <taxon>Aquatica</taxon>
    </lineage>
</organism>
<dbReference type="InterPro" id="IPR001245">
    <property type="entry name" value="Ser-Thr/Tyr_kinase_cat_dom"/>
</dbReference>
<evidence type="ECO:0000259" key="7">
    <source>
        <dbReference type="PROSITE" id="PS50011"/>
    </source>
</evidence>
<protein>
    <recommendedName>
        <fullName evidence="11">Proto-oncogene tyrosine-protein kinase receptor Ret</fullName>
    </recommendedName>
</protein>
<evidence type="ECO:0000256" key="2">
    <source>
        <dbReference type="ARBA" id="ARBA00023136"/>
    </source>
</evidence>
<dbReference type="Pfam" id="PF07714">
    <property type="entry name" value="PK_Tyr_Ser-Thr"/>
    <property type="match status" value="1"/>
</dbReference>
<dbReference type="InterPro" id="IPR011009">
    <property type="entry name" value="Kinase-like_dom_sf"/>
</dbReference>